<evidence type="ECO:0000256" key="1">
    <source>
        <dbReference type="ARBA" id="ARBA00004863"/>
    </source>
</evidence>
<keyword evidence="6" id="KW-1185">Reference proteome</keyword>
<keyword evidence="3 4" id="KW-0456">Lyase</keyword>
<dbReference type="eggNOG" id="COG1427">
    <property type="taxonomic scope" value="Bacteria"/>
</dbReference>
<proteinExistence type="inferred from homology"/>
<evidence type="ECO:0000313" key="6">
    <source>
        <dbReference type="Proteomes" id="UP000000378"/>
    </source>
</evidence>
<dbReference type="PANTHER" id="PTHR37690">
    <property type="entry name" value="CHORISMATE DEHYDRATASE"/>
    <property type="match status" value="1"/>
</dbReference>
<dbReference type="InterPro" id="IPR003773">
    <property type="entry name" value="Menaquinone_biosynth"/>
</dbReference>
<gene>
    <name evidence="4" type="primary">mqnA</name>
    <name evidence="5" type="ordered locus">Slip_1166</name>
</gene>
<dbReference type="HAMAP" id="MF_00995">
    <property type="entry name" value="MqnA"/>
    <property type="match status" value="1"/>
</dbReference>
<comment type="function">
    <text evidence="4">Catalyzes the dehydration of chorismate into 3-[(1-carboxyvinyl)oxy]benzoate, a step in the biosynthesis of menaquinone (MK, vitamin K2).</text>
</comment>
<dbReference type="SUPFAM" id="SSF53850">
    <property type="entry name" value="Periplasmic binding protein-like II"/>
    <property type="match status" value="1"/>
</dbReference>
<dbReference type="GO" id="GO:0016836">
    <property type="term" value="F:hydro-lyase activity"/>
    <property type="evidence" value="ECO:0007669"/>
    <property type="project" value="UniProtKB-UniRule"/>
</dbReference>
<dbReference type="CDD" id="cd13634">
    <property type="entry name" value="PBP2_Sco4506"/>
    <property type="match status" value="1"/>
</dbReference>
<comment type="catalytic activity">
    <reaction evidence="4">
        <text>chorismate = 3-[(1-carboxyvinyl)-oxy]benzoate + H2O</text>
        <dbReference type="Rhea" id="RHEA:40051"/>
        <dbReference type="ChEBI" id="CHEBI:15377"/>
        <dbReference type="ChEBI" id="CHEBI:29748"/>
        <dbReference type="ChEBI" id="CHEBI:76981"/>
        <dbReference type="EC" id="4.2.1.151"/>
    </reaction>
</comment>
<dbReference type="Proteomes" id="UP000000378">
    <property type="component" value="Chromosome"/>
</dbReference>
<reference evidence="6" key="1">
    <citation type="journal article" date="2010" name="Stand. Genomic Sci.">
        <title>Complete genome sequence of Syntrophothermus lipocalidus type strain (TGB-C1T).</title>
        <authorList>
            <consortium name="US DOE Joint Genome Institute (JGI-PGF)"/>
            <person name="Djao O."/>
            <person name="Zhang X."/>
            <person name="Lucas S."/>
            <person name="Lapidus A."/>
            <person name="Glavina Del Rio T."/>
            <person name="Nolan M."/>
            <person name="Tice H."/>
            <person name="Cheng J."/>
            <person name="Han C."/>
            <person name="Tapia R."/>
            <person name="Goodwin L."/>
            <person name="Pitluck S."/>
            <person name="Liolios K."/>
            <person name="Ivanova N."/>
            <person name="Mavromatis K."/>
            <person name="Mikhailova N."/>
            <person name="Ovchinnikova G."/>
            <person name="Pati A."/>
            <person name="Brambilla E."/>
            <person name="Chen A."/>
            <person name="Palaniappan K."/>
            <person name="Land M."/>
            <person name="Hauser L."/>
            <person name="Chang Y."/>
            <person name="Jeffries C."/>
            <person name="Rohde M."/>
            <person name="Sikorski J."/>
            <person name="Spring S."/>
            <person name="Goker M."/>
            <person name="Detter J."/>
            <person name="Woyke T."/>
            <person name="Bristow J."/>
            <person name="Eisen J."/>
            <person name="Markowitz V."/>
            <person name="Hugenholtz P."/>
            <person name="Kyrpides N."/>
            <person name="Klenk H."/>
        </authorList>
    </citation>
    <scope>NUCLEOTIDE SEQUENCE [LARGE SCALE GENOMIC DNA]</scope>
    <source>
        <strain evidence="6">DSM 12680 / TGB-C1</strain>
    </source>
</reference>
<dbReference type="Pfam" id="PF02621">
    <property type="entry name" value="VitK2_biosynth"/>
    <property type="match status" value="1"/>
</dbReference>
<evidence type="ECO:0000256" key="4">
    <source>
        <dbReference type="HAMAP-Rule" id="MF_00995"/>
    </source>
</evidence>
<evidence type="ECO:0000256" key="2">
    <source>
        <dbReference type="ARBA" id="ARBA00022428"/>
    </source>
</evidence>
<dbReference type="UniPathway" id="UPA00079"/>
<dbReference type="KEGG" id="slp:Slip_1166"/>
<dbReference type="Gene3D" id="3.40.190.10">
    <property type="entry name" value="Periplasmic binding protein-like II"/>
    <property type="match status" value="2"/>
</dbReference>
<dbReference type="RefSeq" id="WP_013175341.1">
    <property type="nucleotide sequence ID" value="NC_014220.1"/>
</dbReference>
<keyword evidence="2 4" id="KW-0474">Menaquinone biosynthesis</keyword>
<evidence type="ECO:0000256" key="3">
    <source>
        <dbReference type="ARBA" id="ARBA00023239"/>
    </source>
</evidence>
<comment type="pathway">
    <text evidence="1 4">Quinol/quinone metabolism; menaquinone biosynthesis.</text>
</comment>
<comment type="similarity">
    <text evidence="4">Belongs to the MqnA/MqnD family. MqnA subfamily.</text>
</comment>
<dbReference type="HOGENOM" id="CLU_059898_0_0_9"/>
<dbReference type="EC" id="4.2.1.151" evidence="4"/>
<organism evidence="5 6">
    <name type="scientific">Syntrophothermus lipocalidus (strain DSM 12680 / TGB-C1)</name>
    <dbReference type="NCBI Taxonomy" id="643648"/>
    <lineage>
        <taxon>Bacteria</taxon>
        <taxon>Bacillati</taxon>
        <taxon>Bacillota</taxon>
        <taxon>Clostridia</taxon>
        <taxon>Eubacteriales</taxon>
        <taxon>Syntrophomonadaceae</taxon>
        <taxon>Syntrophothermus</taxon>
    </lineage>
</organism>
<dbReference type="InterPro" id="IPR030868">
    <property type="entry name" value="MqnA"/>
</dbReference>
<accession>D7CMK4</accession>
<sequence length="275" mass="30721">MRARIGHIRFLNCFPVLYGLRALDALPDIELVQGTPAQLNRMLVSRELDLTPISSIQYARNAEDLLLVPGISISCDGRVMSILLFSKLPIAELGGKRIALTNVSATSHVLLRILMERKYKLEAEYAVTEPDLDFMLKEADAALLIGDDAMHSSQRANGELFVYDLGEEWKDYTGEPMVCAVWAVRRDFAETNLEEATFIQKALVSSVQYSLNRTQEVAQAAVNGSSFSAQFLEEYFSVLKFGFDAKLKQGLRRYYEEAHSIGALTGVPSLEFLEV</sequence>
<dbReference type="AlphaFoldDB" id="D7CMK4"/>
<evidence type="ECO:0000313" key="5">
    <source>
        <dbReference type="EMBL" id="ADI01939.1"/>
    </source>
</evidence>
<protein>
    <recommendedName>
        <fullName evidence="4">Chorismate dehydratase</fullName>
        <ecNumber evidence="4">4.2.1.151</ecNumber>
    </recommendedName>
    <alternativeName>
        <fullName evidence="4">Menaquinone biosynthetic enzyme MqnA</fullName>
    </alternativeName>
</protein>
<dbReference type="GO" id="GO:0009234">
    <property type="term" value="P:menaquinone biosynthetic process"/>
    <property type="evidence" value="ECO:0007669"/>
    <property type="project" value="UniProtKB-UniRule"/>
</dbReference>
<dbReference type="EMBL" id="CP002048">
    <property type="protein sequence ID" value="ADI01939.1"/>
    <property type="molecule type" value="Genomic_DNA"/>
</dbReference>
<dbReference type="OrthoDB" id="9810112at2"/>
<dbReference type="STRING" id="643648.Slip_1166"/>
<reference evidence="5 6" key="2">
    <citation type="journal article" date="2010" name="Stand. Genomic Sci.">
        <title>Complete genome sequence of Syntrophothermus lipocalidus type strain (TGB-C1).</title>
        <authorList>
            <person name="Djao O.D."/>
            <person name="Zhang X."/>
            <person name="Lucas S."/>
            <person name="Lapidus A."/>
            <person name="Del Rio T.G."/>
            <person name="Nolan M."/>
            <person name="Tice H."/>
            <person name="Cheng J.F."/>
            <person name="Han C."/>
            <person name="Tapia R."/>
            <person name="Goodwin L."/>
            <person name="Pitluck S."/>
            <person name="Liolios K."/>
            <person name="Ivanova N."/>
            <person name="Mavromatis K."/>
            <person name="Mikhailova N."/>
            <person name="Ovchinnikova G."/>
            <person name="Pati A."/>
            <person name="Brambilla E."/>
            <person name="Chen A."/>
            <person name="Palaniappan K."/>
            <person name="Land M."/>
            <person name="Hauser L."/>
            <person name="Chang Y.J."/>
            <person name="Jeffries C.D."/>
            <person name="Rohde M."/>
            <person name="Sikorski J."/>
            <person name="Spring S."/>
            <person name="Goker M."/>
            <person name="Detter J.C."/>
            <person name="Woyke T."/>
            <person name="Bristow J."/>
            <person name="Eisen J.A."/>
            <person name="Markowitz V."/>
            <person name="Hugenholtz P."/>
            <person name="Kyrpides N.C."/>
            <person name="Klenk H.P."/>
        </authorList>
    </citation>
    <scope>NUCLEOTIDE SEQUENCE [LARGE SCALE GENOMIC DNA]</scope>
    <source>
        <strain evidence="6">DSM 12680 / TGB-C1</strain>
    </source>
</reference>
<name>D7CMK4_SYNLT</name>
<dbReference type="PANTHER" id="PTHR37690:SF1">
    <property type="entry name" value="CHORISMATE DEHYDRATASE"/>
    <property type="match status" value="1"/>
</dbReference>